<dbReference type="EMBL" id="JALJOS010000003">
    <property type="protein sequence ID" value="KAK9841366.1"/>
    <property type="molecule type" value="Genomic_DNA"/>
</dbReference>
<evidence type="ECO:0000313" key="2">
    <source>
        <dbReference type="EMBL" id="KAK9841366.1"/>
    </source>
</evidence>
<feature type="compositionally biased region" description="Basic and acidic residues" evidence="1">
    <location>
        <begin position="273"/>
        <end position="286"/>
    </location>
</feature>
<reference evidence="2 3" key="1">
    <citation type="journal article" date="2024" name="Nat. Commun.">
        <title>Phylogenomics reveals the evolutionary origins of lichenization in chlorophyte algae.</title>
        <authorList>
            <person name="Puginier C."/>
            <person name="Libourel C."/>
            <person name="Otte J."/>
            <person name="Skaloud P."/>
            <person name="Haon M."/>
            <person name="Grisel S."/>
            <person name="Petersen M."/>
            <person name="Berrin J.G."/>
            <person name="Delaux P.M."/>
            <person name="Dal Grande F."/>
            <person name="Keller J."/>
        </authorList>
    </citation>
    <scope>NUCLEOTIDE SEQUENCE [LARGE SCALE GENOMIC DNA]</scope>
    <source>
        <strain evidence="2 3">SAG 2145</strain>
    </source>
</reference>
<organism evidence="2 3">
    <name type="scientific">Apatococcus lobatus</name>
    <dbReference type="NCBI Taxonomy" id="904363"/>
    <lineage>
        <taxon>Eukaryota</taxon>
        <taxon>Viridiplantae</taxon>
        <taxon>Chlorophyta</taxon>
        <taxon>core chlorophytes</taxon>
        <taxon>Trebouxiophyceae</taxon>
        <taxon>Chlorellales</taxon>
        <taxon>Chlorellaceae</taxon>
        <taxon>Apatococcus</taxon>
    </lineage>
</organism>
<evidence type="ECO:0000256" key="1">
    <source>
        <dbReference type="SAM" id="MobiDB-lite"/>
    </source>
</evidence>
<proteinExistence type="predicted"/>
<accession>A0AAW1S5P8</accession>
<evidence type="ECO:0000313" key="3">
    <source>
        <dbReference type="Proteomes" id="UP001438707"/>
    </source>
</evidence>
<gene>
    <name evidence="2" type="ORF">WJX74_004570</name>
</gene>
<feature type="region of interest" description="Disordered" evidence="1">
    <location>
        <begin position="261"/>
        <end position="286"/>
    </location>
</feature>
<protein>
    <submittedName>
        <fullName evidence="2">Uncharacterized protein</fullName>
    </submittedName>
</protein>
<name>A0AAW1S5P8_9CHLO</name>
<keyword evidence="3" id="KW-1185">Reference proteome</keyword>
<dbReference type="AlphaFoldDB" id="A0AAW1S5P8"/>
<feature type="compositionally biased region" description="Basic and acidic residues" evidence="1">
    <location>
        <begin position="206"/>
        <end position="216"/>
    </location>
</feature>
<feature type="region of interest" description="Disordered" evidence="1">
    <location>
        <begin position="47"/>
        <end position="216"/>
    </location>
</feature>
<dbReference type="Proteomes" id="UP001438707">
    <property type="component" value="Unassembled WGS sequence"/>
</dbReference>
<comment type="caution">
    <text evidence="2">The sequence shown here is derived from an EMBL/GenBank/DDBJ whole genome shotgun (WGS) entry which is preliminary data.</text>
</comment>
<feature type="compositionally biased region" description="Basic and acidic residues" evidence="1">
    <location>
        <begin position="143"/>
        <end position="162"/>
    </location>
</feature>
<feature type="compositionally biased region" description="Basic and acidic residues" evidence="1">
    <location>
        <begin position="109"/>
        <end position="124"/>
    </location>
</feature>
<sequence>MRISLNRDQERSCLVLPLTLRKQNTLHSVSSRRRVLLAGLLSDMAPRTRQQAQGKTQAKLEDLPATKPAGKKRKAAAAAAPQPGNRKSKADAPGPKQDPAGQAHSSGEPAKHESNSATATHDKSSTGQNGHSGGGNSETNPKLADDHKELDEIADKQHKAEAAEQLQTHKHQATLEQMPNTEGDPGAPKTDPDAGPHKGQSASHSKPVDVRKVDKPEVQVNRAPVITLWAAVVAQRQGHSRDAALTFGKYISGMLAQSKGRSIGIYEDDSKPEEEKSEAKRKEEEAGVQRVDVFGMSVKAVKVGEELRAAESNNKPSSPKATEGYLQRAFGDRYKDVEDIFKELAETFSPEDVAASGYKLYEKFRPSVPQGQRGWGAKGVLDLQYVLTLSARQ</sequence>